<name>A0A0S7XRV8_UNCSA</name>
<dbReference type="NCBIfam" id="NF010248">
    <property type="entry name" value="PRK13695.1"/>
    <property type="match status" value="1"/>
</dbReference>
<dbReference type="PANTHER" id="PTHR43146">
    <property type="entry name" value="CANCER-RELATED NUCLEOSIDE-TRIPHOSPHATASE"/>
    <property type="match status" value="1"/>
</dbReference>
<protein>
    <recommendedName>
        <fullName evidence="4">AAA+ ATPase domain-containing protein</fullName>
    </recommendedName>
</protein>
<dbReference type="Pfam" id="PF03266">
    <property type="entry name" value="NTPase_1"/>
    <property type="match status" value="1"/>
</dbReference>
<dbReference type="AlphaFoldDB" id="A0A0S7XRV8"/>
<dbReference type="InterPro" id="IPR004948">
    <property type="entry name" value="Nuc-triphosphatase_THEP1"/>
</dbReference>
<keyword evidence="2" id="KW-0378">Hydrolase</keyword>
<organism evidence="5 6">
    <name type="scientific">candidate division WOR-1 bacterium DG_54_3</name>
    <dbReference type="NCBI Taxonomy" id="1703775"/>
    <lineage>
        <taxon>Bacteria</taxon>
        <taxon>Bacillati</taxon>
        <taxon>Saganbacteria</taxon>
    </lineage>
</organism>
<reference evidence="5 6" key="1">
    <citation type="journal article" date="2015" name="Microbiome">
        <title>Genomic resolution of linkages in carbon, nitrogen, and sulfur cycling among widespread estuary sediment bacteria.</title>
        <authorList>
            <person name="Baker B.J."/>
            <person name="Lazar C.S."/>
            <person name="Teske A.P."/>
            <person name="Dick G.J."/>
        </authorList>
    </citation>
    <scope>NUCLEOTIDE SEQUENCE [LARGE SCALE GENOMIC DNA]</scope>
    <source>
        <strain evidence="5">DG_54_3</strain>
    </source>
</reference>
<gene>
    <name evidence="5" type="ORF">AMJ44_11590</name>
</gene>
<evidence type="ECO:0000313" key="6">
    <source>
        <dbReference type="Proteomes" id="UP000051861"/>
    </source>
</evidence>
<dbReference type="InterPro" id="IPR027417">
    <property type="entry name" value="P-loop_NTPase"/>
</dbReference>
<dbReference type="HAMAP" id="MF_00796">
    <property type="entry name" value="NTPase_1"/>
    <property type="match status" value="1"/>
</dbReference>
<dbReference type="EMBL" id="LIZX01000151">
    <property type="protein sequence ID" value="KPJ64979.1"/>
    <property type="molecule type" value="Genomic_DNA"/>
</dbReference>
<evidence type="ECO:0000256" key="2">
    <source>
        <dbReference type="ARBA" id="ARBA00022801"/>
    </source>
</evidence>
<dbReference type="Proteomes" id="UP000051861">
    <property type="component" value="Unassembled WGS sequence"/>
</dbReference>
<evidence type="ECO:0000313" key="5">
    <source>
        <dbReference type="EMBL" id="KPJ64979.1"/>
    </source>
</evidence>
<sequence>MKNIFLTGKPGCGKTSLIKEIIFRLKDTKAEGFFTSEIREKGERKGFKITSLSGKEAVMAHVDFESPFKVSKYKVSVENLEKIGLGSLNKAIQEADLIVIDEIGKMELFSERIKQAILDALESPKRVLGTITQSDIKFANEIKRRKDTLILEVTRENREELVNRIVKLIYG</sequence>
<dbReference type="InterPro" id="IPR003593">
    <property type="entry name" value="AAA+_ATPase"/>
</dbReference>
<evidence type="ECO:0000256" key="1">
    <source>
        <dbReference type="ARBA" id="ARBA00022741"/>
    </source>
</evidence>
<keyword evidence="3" id="KW-0067">ATP-binding</keyword>
<dbReference type="GO" id="GO:0017111">
    <property type="term" value="F:ribonucleoside triphosphate phosphatase activity"/>
    <property type="evidence" value="ECO:0007669"/>
    <property type="project" value="InterPro"/>
</dbReference>
<evidence type="ECO:0000256" key="3">
    <source>
        <dbReference type="ARBA" id="ARBA00022840"/>
    </source>
</evidence>
<evidence type="ECO:0000259" key="4">
    <source>
        <dbReference type="SMART" id="SM00382"/>
    </source>
</evidence>
<dbReference type="PANTHER" id="PTHR43146:SF1">
    <property type="entry name" value="CANCER-RELATED NUCLEOSIDE-TRIPHOSPHATASE"/>
    <property type="match status" value="1"/>
</dbReference>
<feature type="domain" description="AAA+ ATPase" evidence="4">
    <location>
        <begin position="1"/>
        <end position="156"/>
    </location>
</feature>
<dbReference type="GO" id="GO:0005524">
    <property type="term" value="F:ATP binding"/>
    <property type="evidence" value="ECO:0007669"/>
    <property type="project" value="UniProtKB-KW"/>
</dbReference>
<keyword evidence="1" id="KW-0547">Nucleotide-binding</keyword>
<dbReference type="Gene3D" id="3.40.50.300">
    <property type="entry name" value="P-loop containing nucleotide triphosphate hydrolases"/>
    <property type="match status" value="1"/>
</dbReference>
<dbReference type="SUPFAM" id="SSF52540">
    <property type="entry name" value="P-loop containing nucleoside triphosphate hydrolases"/>
    <property type="match status" value="1"/>
</dbReference>
<proteinExistence type="inferred from homology"/>
<accession>A0A0S7XRV8</accession>
<comment type="caution">
    <text evidence="5">The sequence shown here is derived from an EMBL/GenBank/DDBJ whole genome shotgun (WGS) entry which is preliminary data.</text>
</comment>
<dbReference type="SMART" id="SM00382">
    <property type="entry name" value="AAA"/>
    <property type="match status" value="1"/>
</dbReference>